<reference evidence="1" key="1">
    <citation type="journal article" date="2021" name="Proc. Natl. Acad. Sci. U.S.A.">
        <title>A Catalog of Tens of Thousands of Viruses from Human Metagenomes Reveals Hidden Associations with Chronic Diseases.</title>
        <authorList>
            <person name="Tisza M.J."/>
            <person name="Buck C.B."/>
        </authorList>
    </citation>
    <scope>NUCLEOTIDE SEQUENCE</scope>
    <source>
        <strain evidence="1">Ctvph17</strain>
    </source>
</reference>
<name>A0A8S5UJM3_9CAUD</name>
<protein>
    <submittedName>
        <fullName evidence="1">Uncharacterized protein</fullName>
    </submittedName>
</protein>
<sequence>MGGAPPPAGPWYGAHTAPGCVRVSGFCWSG</sequence>
<accession>A0A8S5UJM3</accession>
<proteinExistence type="predicted"/>
<dbReference type="EMBL" id="BK016095">
    <property type="protein sequence ID" value="DAF94671.1"/>
    <property type="molecule type" value="Genomic_DNA"/>
</dbReference>
<evidence type="ECO:0000313" key="1">
    <source>
        <dbReference type="EMBL" id="DAF94671.1"/>
    </source>
</evidence>
<organism evidence="1">
    <name type="scientific">Siphoviridae sp. ctvph17</name>
    <dbReference type="NCBI Taxonomy" id="2825724"/>
    <lineage>
        <taxon>Viruses</taxon>
        <taxon>Duplodnaviria</taxon>
        <taxon>Heunggongvirae</taxon>
        <taxon>Uroviricota</taxon>
        <taxon>Caudoviricetes</taxon>
    </lineage>
</organism>